<sequence>MAARAEPNVLRLEQLRKSYNVGKPTETEVLHGIDLSIGRSDFAALVGPSGSGKSTLLNLLGLLDQPTSGELYFLDQPTRAMDDAARTALRGSSIGFVFQFHHLIQAFSAIDNVMMPLMLAHGKPDADTRERARSLLAEVGLEQFADKKPGDLSGGQQQRVAIARALITRPALLLADEPTGNLDTKTAASVFELFRQFNRQYGCAVLVVTHDPRLSATCDRTITLVDGRIVDNQSF</sequence>
<dbReference type="PROSITE" id="PS50893">
    <property type="entry name" value="ABC_TRANSPORTER_2"/>
    <property type="match status" value="1"/>
</dbReference>
<keyword evidence="10" id="KW-1185">Reference proteome</keyword>
<dbReference type="FunFam" id="3.40.50.300:FF:000032">
    <property type="entry name" value="Export ABC transporter ATP-binding protein"/>
    <property type="match status" value="1"/>
</dbReference>
<evidence type="ECO:0000256" key="6">
    <source>
        <dbReference type="ARBA" id="ARBA00023251"/>
    </source>
</evidence>
<comment type="caution">
    <text evidence="9">The sequence shown here is derived from an EMBL/GenBank/DDBJ whole genome shotgun (WGS) entry which is preliminary data.</text>
</comment>
<evidence type="ECO:0000256" key="5">
    <source>
        <dbReference type="ARBA" id="ARBA00022989"/>
    </source>
</evidence>
<name>A0A3A3FXS3_9BURK</name>
<keyword evidence="2" id="KW-1003">Cell membrane</keyword>
<evidence type="ECO:0000259" key="8">
    <source>
        <dbReference type="PROSITE" id="PS50893"/>
    </source>
</evidence>
<keyword evidence="5" id="KW-0472">Membrane</keyword>
<dbReference type="InterPro" id="IPR003439">
    <property type="entry name" value="ABC_transporter-like_ATP-bd"/>
</dbReference>
<dbReference type="GO" id="GO:0089705">
    <property type="term" value="P:protein localization to outer membrane"/>
    <property type="evidence" value="ECO:0007669"/>
    <property type="project" value="TreeGrafter"/>
</dbReference>
<evidence type="ECO:0000256" key="2">
    <source>
        <dbReference type="ARBA" id="ARBA00022475"/>
    </source>
</evidence>
<dbReference type="InterPro" id="IPR015854">
    <property type="entry name" value="ABC_transpr_LolD-like"/>
</dbReference>
<feature type="domain" description="ABC transporter" evidence="8">
    <location>
        <begin position="10"/>
        <end position="235"/>
    </location>
</feature>
<dbReference type="GO" id="GO:0016887">
    <property type="term" value="F:ATP hydrolysis activity"/>
    <property type="evidence" value="ECO:0007669"/>
    <property type="project" value="InterPro"/>
</dbReference>
<protein>
    <submittedName>
        <fullName evidence="9">ABC transporter ATP-binding protein</fullName>
    </submittedName>
</protein>
<dbReference type="GO" id="GO:0046677">
    <property type="term" value="P:response to antibiotic"/>
    <property type="evidence" value="ECO:0007669"/>
    <property type="project" value="UniProtKB-KW"/>
</dbReference>
<dbReference type="SUPFAM" id="SSF52540">
    <property type="entry name" value="P-loop containing nucleoside triphosphate hydrolases"/>
    <property type="match status" value="1"/>
</dbReference>
<dbReference type="Gene3D" id="3.40.50.300">
    <property type="entry name" value="P-loop containing nucleotide triphosphate hydrolases"/>
    <property type="match status" value="1"/>
</dbReference>
<accession>A0A3A3FXS3</accession>
<dbReference type="Proteomes" id="UP000266327">
    <property type="component" value="Unassembled WGS sequence"/>
</dbReference>
<evidence type="ECO:0000256" key="1">
    <source>
        <dbReference type="ARBA" id="ARBA00022448"/>
    </source>
</evidence>
<dbReference type="GO" id="GO:0005886">
    <property type="term" value="C:plasma membrane"/>
    <property type="evidence" value="ECO:0007669"/>
    <property type="project" value="TreeGrafter"/>
</dbReference>
<dbReference type="InterPro" id="IPR017911">
    <property type="entry name" value="MacB-like_ATP-bd"/>
</dbReference>
<dbReference type="OrthoDB" id="581709at2"/>
<dbReference type="EMBL" id="QYUQ01000002">
    <property type="protein sequence ID" value="RJG00421.1"/>
    <property type="molecule type" value="Genomic_DNA"/>
</dbReference>
<dbReference type="InterPro" id="IPR017871">
    <property type="entry name" value="ABC_transporter-like_CS"/>
</dbReference>
<dbReference type="InterPro" id="IPR027417">
    <property type="entry name" value="P-loop_NTPase"/>
</dbReference>
<keyword evidence="1" id="KW-0813">Transport</keyword>
<evidence type="ECO:0000256" key="3">
    <source>
        <dbReference type="ARBA" id="ARBA00022741"/>
    </source>
</evidence>
<dbReference type="PANTHER" id="PTHR24220:SF689">
    <property type="entry name" value="LIPOPROTEIN-RELEASING SYSTEM ATP-BINDING PROTEIN LOLD"/>
    <property type="match status" value="1"/>
</dbReference>
<evidence type="ECO:0000256" key="4">
    <source>
        <dbReference type="ARBA" id="ARBA00022840"/>
    </source>
</evidence>
<dbReference type="GO" id="GO:0005524">
    <property type="term" value="F:ATP binding"/>
    <property type="evidence" value="ECO:0007669"/>
    <property type="project" value="UniProtKB-KW"/>
</dbReference>
<comment type="similarity">
    <text evidence="7">Belongs to the ABC transporter superfamily. Macrolide exporter (TC 3.A.1.122) family.</text>
</comment>
<dbReference type="PANTHER" id="PTHR24220">
    <property type="entry name" value="IMPORT ATP-BINDING PROTEIN"/>
    <property type="match status" value="1"/>
</dbReference>
<dbReference type="GO" id="GO:0044874">
    <property type="term" value="P:lipoprotein localization to outer membrane"/>
    <property type="evidence" value="ECO:0007669"/>
    <property type="project" value="TreeGrafter"/>
</dbReference>
<keyword evidence="6" id="KW-0046">Antibiotic resistance</keyword>
<keyword evidence="5" id="KW-0812">Transmembrane</keyword>
<evidence type="ECO:0000313" key="10">
    <source>
        <dbReference type="Proteomes" id="UP000266327"/>
    </source>
</evidence>
<proteinExistence type="inferred from homology"/>
<reference evidence="10" key="1">
    <citation type="submission" date="2018-09" db="EMBL/GenBank/DDBJ databases">
        <authorList>
            <person name="Zhu H."/>
        </authorList>
    </citation>
    <scope>NUCLEOTIDE SEQUENCE [LARGE SCALE GENOMIC DNA]</scope>
    <source>
        <strain evidence="10">K1S02-23</strain>
    </source>
</reference>
<dbReference type="CDD" id="cd03255">
    <property type="entry name" value="ABC_MJ0796_LolCDE_FtsE"/>
    <property type="match status" value="1"/>
</dbReference>
<organism evidence="9 10">
    <name type="scientific">Noviherbaspirillum sedimenti</name>
    <dbReference type="NCBI Taxonomy" id="2320865"/>
    <lineage>
        <taxon>Bacteria</taxon>
        <taxon>Pseudomonadati</taxon>
        <taxon>Pseudomonadota</taxon>
        <taxon>Betaproteobacteria</taxon>
        <taxon>Burkholderiales</taxon>
        <taxon>Oxalobacteraceae</taxon>
        <taxon>Noviherbaspirillum</taxon>
    </lineage>
</organism>
<dbReference type="PROSITE" id="PS00211">
    <property type="entry name" value="ABC_TRANSPORTER_1"/>
    <property type="match status" value="1"/>
</dbReference>
<evidence type="ECO:0000256" key="7">
    <source>
        <dbReference type="ARBA" id="ARBA00038388"/>
    </source>
</evidence>
<dbReference type="Pfam" id="PF00005">
    <property type="entry name" value="ABC_tran"/>
    <property type="match status" value="1"/>
</dbReference>
<dbReference type="SMART" id="SM00382">
    <property type="entry name" value="AAA"/>
    <property type="match status" value="1"/>
</dbReference>
<dbReference type="GO" id="GO:0098796">
    <property type="term" value="C:membrane protein complex"/>
    <property type="evidence" value="ECO:0007669"/>
    <property type="project" value="UniProtKB-ARBA"/>
</dbReference>
<keyword evidence="5" id="KW-1133">Transmembrane helix</keyword>
<dbReference type="InterPro" id="IPR003593">
    <property type="entry name" value="AAA+_ATPase"/>
</dbReference>
<dbReference type="GO" id="GO:0022857">
    <property type="term" value="F:transmembrane transporter activity"/>
    <property type="evidence" value="ECO:0007669"/>
    <property type="project" value="TreeGrafter"/>
</dbReference>
<gene>
    <name evidence="9" type="ORF">D3878_01555</name>
</gene>
<dbReference type="AlphaFoldDB" id="A0A3A3FXS3"/>
<keyword evidence="4 9" id="KW-0067">ATP-binding</keyword>
<keyword evidence="3" id="KW-0547">Nucleotide-binding</keyword>
<evidence type="ECO:0000313" key="9">
    <source>
        <dbReference type="EMBL" id="RJG00421.1"/>
    </source>
</evidence>